<evidence type="ECO:0000256" key="12">
    <source>
        <dbReference type="RuleBase" id="RU363101"/>
    </source>
</evidence>
<organism evidence="13 14">
    <name type="scientific">Rivibacter subsaxonicus</name>
    <dbReference type="NCBI Taxonomy" id="457575"/>
    <lineage>
        <taxon>Bacteria</taxon>
        <taxon>Pseudomonadati</taxon>
        <taxon>Pseudomonadota</taxon>
        <taxon>Betaproteobacteria</taxon>
        <taxon>Burkholderiales</taxon>
        <taxon>Rivibacter</taxon>
    </lineage>
</organism>
<feature type="transmembrane region" description="Helical" evidence="12">
    <location>
        <begin position="15"/>
        <end position="39"/>
    </location>
</feature>
<evidence type="ECO:0000256" key="9">
    <source>
        <dbReference type="ARBA" id="ARBA00022748"/>
    </source>
</evidence>
<keyword evidence="14" id="KW-1185">Reference proteome</keyword>
<dbReference type="GO" id="GO:0005886">
    <property type="term" value="C:plasma membrane"/>
    <property type="evidence" value="ECO:0007669"/>
    <property type="project" value="UniProtKB-SubCell"/>
</dbReference>
<dbReference type="InterPro" id="IPR052075">
    <property type="entry name" value="Heme_exporter_D"/>
</dbReference>
<name>A0A4V2FUS0_9BURK</name>
<dbReference type="AlphaFoldDB" id="A0A4V2FUS0"/>
<dbReference type="OrthoDB" id="9815607at2"/>
<gene>
    <name evidence="13" type="ORF">EV670_1119</name>
</gene>
<keyword evidence="11 12" id="KW-0472">Membrane</keyword>
<evidence type="ECO:0000313" key="14">
    <source>
        <dbReference type="Proteomes" id="UP000293671"/>
    </source>
</evidence>
<dbReference type="EMBL" id="SHKP01000004">
    <property type="protein sequence ID" value="RZU03086.1"/>
    <property type="molecule type" value="Genomic_DNA"/>
</dbReference>
<keyword evidence="8 12" id="KW-0812">Transmembrane</keyword>
<sequence length="54" mass="6030">MNWNSWSDFFAMGGYGVYVWGSFGVTALLMAGEVVLLAARRRALLRTAAIEHEH</sequence>
<keyword evidence="5 12" id="KW-0813">Transport</keyword>
<keyword evidence="6 12" id="KW-1003">Cell membrane</keyword>
<dbReference type="Proteomes" id="UP000293671">
    <property type="component" value="Unassembled WGS sequence"/>
</dbReference>
<comment type="subcellular location">
    <subcellularLocation>
        <location evidence="2 12">Cell inner membrane</location>
        <topology evidence="2 12">Single-pass membrane protein</topology>
    </subcellularLocation>
</comment>
<evidence type="ECO:0000256" key="3">
    <source>
        <dbReference type="ARBA" id="ARBA00008741"/>
    </source>
</evidence>
<dbReference type="GO" id="GO:0017004">
    <property type="term" value="P:cytochrome complex assembly"/>
    <property type="evidence" value="ECO:0007669"/>
    <property type="project" value="UniProtKB-KW"/>
</dbReference>
<dbReference type="GO" id="GO:0015886">
    <property type="term" value="P:heme transport"/>
    <property type="evidence" value="ECO:0007669"/>
    <property type="project" value="InterPro"/>
</dbReference>
<dbReference type="InterPro" id="IPR007078">
    <property type="entry name" value="Haem_export_protD_CcmD"/>
</dbReference>
<dbReference type="PANTHER" id="PTHR37531:SF1">
    <property type="entry name" value="HEME EXPORTER PROTEIN D"/>
    <property type="match status" value="1"/>
</dbReference>
<evidence type="ECO:0000256" key="5">
    <source>
        <dbReference type="ARBA" id="ARBA00022448"/>
    </source>
</evidence>
<dbReference type="GO" id="GO:1903607">
    <property type="term" value="P:cytochrome c biosynthetic process"/>
    <property type="evidence" value="ECO:0007669"/>
    <property type="project" value="TreeGrafter"/>
</dbReference>
<evidence type="ECO:0000256" key="4">
    <source>
        <dbReference type="ARBA" id="ARBA00016461"/>
    </source>
</evidence>
<evidence type="ECO:0000256" key="1">
    <source>
        <dbReference type="ARBA" id="ARBA00002442"/>
    </source>
</evidence>
<proteinExistence type="inferred from homology"/>
<dbReference type="NCBIfam" id="TIGR03141">
    <property type="entry name" value="cytochro_ccmD"/>
    <property type="match status" value="1"/>
</dbReference>
<evidence type="ECO:0000256" key="6">
    <source>
        <dbReference type="ARBA" id="ARBA00022475"/>
    </source>
</evidence>
<keyword evidence="10 12" id="KW-1133">Transmembrane helix</keyword>
<comment type="caution">
    <text evidence="13">The sequence shown here is derived from an EMBL/GenBank/DDBJ whole genome shotgun (WGS) entry which is preliminary data.</text>
</comment>
<keyword evidence="7 12" id="KW-0997">Cell inner membrane</keyword>
<dbReference type="RefSeq" id="WP_130430793.1">
    <property type="nucleotide sequence ID" value="NZ_SHKP01000004.1"/>
</dbReference>
<reference evidence="13 14" key="1">
    <citation type="submission" date="2019-02" db="EMBL/GenBank/DDBJ databases">
        <title>Genomic Encyclopedia of Type Strains, Phase IV (KMG-IV): sequencing the most valuable type-strain genomes for metagenomic binning, comparative biology and taxonomic classification.</title>
        <authorList>
            <person name="Goeker M."/>
        </authorList>
    </citation>
    <scope>NUCLEOTIDE SEQUENCE [LARGE SCALE GENOMIC DNA]</scope>
    <source>
        <strain evidence="13 14">DSM 19570</strain>
    </source>
</reference>
<dbReference type="PANTHER" id="PTHR37531">
    <property type="entry name" value="HEME EXPORTER PROTEIN D"/>
    <property type="match status" value="1"/>
</dbReference>
<accession>A0A4V2FUS0</accession>
<evidence type="ECO:0000256" key="7">
    <source>
        <dbReference type="ARBA" id="ARBA00022519"/>
    </source>
</evidence>
<comment type="similarity">
    <text evidence="3 12">Belongs to the CcmD/CycX/HelD family.</text>
</comment>
<evidence type="ECO:0000256" key="11">
    <source>
        <dbReference type="ARBA" id="ARBA00023136"/>
    </source>
</evidence>
<evidence type="ECO:0000256" key="8">
    <source>
        <dbReference type="ARBA" id="ARBA00022692"/>
    </source>
</evidence>
<evidence type="ECO:0000256" key="2">
    <source>
        <dbReference type="ARBA" id="ARBA00004377"/>
    </source>
</evidence>
<protein>
    <recommendedName>
        <fullName evidence="4 12">Heme exporter protein D</fullName>
    </recommendedName>
</protein>
<comment type="function">
    <text evidence="1 12">Required for the export of heme to the periplasm for the biogenesis of c-type cytochromes.</text>
</comment>
<evidence type="ECO:0000256" key="10">
    <source>
        <dbReference type="ARBA" id="ARBA00022989"/>
    </source>
</evidence>
<evidence type="ECO:0000313" key="13">
    <source>
        <dbReference type="EMBL" id="RZU03086.1"/>
    </source>
</evidence>
<keyword evidence="9 12" id="KW-0201">Cytochrome c-type biogenesis</keyword>
<dbReference type="Pfam" id="PF04995">
    <property type="entry name" value="CcmD"/>
    <property type="match status" value="1"/>
</dbReference>